<gene>
    <name evidence="3" type="ORF">ACFPK1_18335</name>
</gene>
<feature type="compositionally biased region" description="Acidic residues" evidence="1">
    <location>
        <begin position="318"/>
        <end position="337"/>
    </location>
</feature>
<feature type="region of interest" description="Disordered" evidence="1">
    <location>
        <begin position="557"/>
        <end position="627"/>
    </location>
</feature>
<organism evidence="3 4">
    <name type="scientific">Actinomycetospora rhizophila</name>
    <dbReference type="NCBI Taxonomy" id="1416876"/>
    <lineage>
        <taxon>Bacteria</taxon>
        <taxon>Bacillati</taxon>
        <taxon>Actinomycetota</taxon>
        <taxon>Actinomycetes</taxon>
        <taxon>Pseudonocardiales</taxon>
        <taxon>Pseudonocardiaceae</taxon>
        <taxon>Actinomycetospora</taxon>
    </lineage>
</organism>
<comment type="caution">
    <text evidence="3">The sequence shown here is derived from an EMBL/GenBank/DDBJ whole genome shotgun (WGS) entry which is preliminary data.</text>
</comment>
<dbReference type="Proteomes" id="UP001596175">
    <property type="component" value="Unassembled WGS sequence"/>
</dbReference>
<evidence type="ECO:0000256" key="1">
    <source>
        <dbReference type="SAM" id="MobiDB-lite"/>
    </source>
</evidence>
<dbReference type="CDD" id="cd00085">
    <property type="entry name" value="HNHc"/>
    <property type="match status" value="1"/>
</dbReference>
<evidence type="ECO:0000259" key="2">
    <source>
        <dbReference type="SMART" id="SM00507"/>
    </source>
</evidence>
<sequence>MFEQVFASLPEGVATTPPGAALGALLEQVDPRAVSPHDVVTLAGAWRRQLSHHEARFALAAREVALADPDRPGGRRAGFGELGEFATDELRALLVESRTRVAKLLDHADTAIAAIPELWAAWDAGHLDTDRVRICVTWTASLSAEHARAAVLAVLPGAAGLTLSGLIERLQQVATGLDPDWAAKLYERARRQRRVRARRTESGTVNLSGLDLPLDAGALSVAHVETLALRAKAAGHPGLLDTIRADVYLTLLHPRPHGWDDDTLVAHVVAHADPADPRGRVTPRHVGARGPGPGGDTSADDREPDSPGPDDSAPGEPPEPEAPEPDAPEPDAPEPDEPGSPAAGARVTASRRAGIEMRVGLLTLLGHDEKPGTLPGYGVVHAPFARGFARQLCHADWRVAVTDDHGHLIAALVTRRRPDGYATTPEQTAPAARPVLELRITETELKRLREPAAWTGVLADLRARFRAWTGPSSSPDDAHRRFPHAALARFIRTRDRTCVFPPCRASALVTDIDHTRAVTHGGATLAPNLGAACRHDHRLKHDAGWRLAQPAPGRFVWTSPTGHTYDRPPRPVAPDIPDPAPGGHGSRTTPHEFATDDPVWIHGPYPAPPSRPPPRPAKDPGTDDPPF</sequence>
<feature type="region of interest" description="Disordered" evidence="1">
    <location>
        <begin position="274"/>
        <end position="349"/>
    </location>
</feature>
<keyword evidence="4" id="KW-1185">Reference proteome</keyword>
<proteinExistence type="predicted"/>
<dbReference type="InterPro" id="IPR003615">
    <property type="entry name" value="HNH_nuc"/>
</dbReference>
<dbReference type="RefSeq" id="WP_378022372.1">
    <property type="nucleotide sequence ID" value="NZ_JBHSKG010000009.1"/>
</dbReference>
<reference evidence="4" key="1">
    <citation type="journal article" date="2019" name="Int. J. Syst. Evol. Microbiol.">
        <title>The Global Catalogue of Microorganisms (GCM) 10K type strain sequencing project: providing services to taxonomists for standard genome sequencing and annotation.</title>
        <authorList>
            <consortium name="The Broad Institute Genomics Platform"/>
            <consortium name="The Broad Institute Genome Sequencing Center for Infectious Disease"/>
            <person name="Wu L."/>
            <person name="Ma J."/>
        </authorList>
    </citation>
    <scope>NUCLEOTIDE SEQUENCE [LARGE SCALE GENOMIC DNA]</scope>
    <source>
        <strain evidence="4">XZYJ18</strain>
    </source>
</reference>
<feature type="compositionally biased region" description="Pro residues" evidence="1">
    <location>
        <begin position="570"/>
        <end position="580"/>
    </location>
</feature>
<feature type="compositionally biased region" description="Pro residues" evidence="1">
    <location>
        <begin position="605"/>
        <end position="615"/>
    </location>
</feature>
<protein>
    <recommendedName>
        <fullName evidence="2">HNH nuclease domain-containing protein</fullName>
    </recommendedName>
</protein>
<accession>A0ABV9ZHW0</accession>
<feature type="domain" description="HNH nuclease" evidence="2">
    <location>
        <begin position="486"/>
        <end position="538"/>
    </location>
</feature>
<evidence type="ECO:0000313" key="3">
    <source>
        <dbReference type="EMBL" id="MFC5140206.1"/>
    </source>
</evidence>
<evidence type="ECO:0000313" key="4">
    <source>
        <dbReference type="Proteomes" id="UP001596175"/>
    </source>
</evidence>
<dbReference type="SMART" id="SM00507">
    <property type="entry name" value="HNHc"/>
    <property type="match status" value="1"/>
</dbReference>
<name>A0ABV9ZHW0_9PSEU</name>
<dbReference type="EMBL" id="JBHSKG010000009">
    <property type="protein sequence ID" value="MFC5140206.1"/>
    <property type="molecule type" value="Genomic_DNA"/>
</dbReference>